<gene>
    <name evidence="2" type="ORF">AgaP_AGAP009845</name>
</gene>
<feature type="chain" id="PRO_5014565115" evidence="1">
    <location>
        <begin position="23"/>
        <end position="91"/>
    </location>
</feature>
<protein>
    <submittedName>
        <fullName evidence="2">AGAP009845-PA</fullName>
    </submittedName>
</protein>
<dbReference type="EMBL" id="AAAB01008980">
    <property type="protein sequence ID" value="EAU76047.1"/>
    <property type="molecule type" value="Genomic_DNA"/>
</dbReference>
<sequence>VQCRLRCLLLSPFALVLLPVRAVLFINLNQILCNNKEVCVSVRASCAKTGIFLSCQRAQCVCAKGRNKHKQRIARDTNRLPILPTIPKKCF</sequence>
<comment type="caution">
    <text evidence="2">The sequence shown here is derived from an EMBL/GenBank/DDBJ whole genome shotgun (WGS) entry which is preliminary data.</text>
</comment>
<evidence type="ECO:0000313" key="2">
    <source>
        <dbReference type="EMBL" id="EAU76047.1"/>
    </source>
</evidence>
<name>A0NFV8_ANOGA</name>
<reference evidence="2" key="4">
    <citation type="journal article" date="2007" name="Genome Biol.">
        <title>Update of the Anopheles gambiae PEST genome assembly.</title>
        <authorList>
            <person name="Sharakhova M.V."/>
            <person name="Hammond M.P."/>
            <person name="Lobo N.F."/>
            <person name="Krzywinski J."/>
            <person name="Unger M.F."/>
            <person name="Hillenmeyer M.E."/>
            <person name="Bruggner R.V."/>
            <person name="Birney E."/>
            <person name="Collins F.H."/>
        </authorList>
    </citation>
    <scope>NUCLEOTIDE SEQUENCE</scope>
    <source>
        <strain evidence="2">PEST</strain>
    </source>
</reference>
<dbReference type="AlphaFoldDB" id="A0NFV8"/>
<feature type="non-terminal residue" evidence="2">
    <location>
        <position position="1"/>
    </location>
</feature>
<reference evidence="2" key="5">
    <citation type="submission" date="2011-05" db="EMBL/GenBank/DDBJ databases">
        <authorList>
            <consortium name="VectorBase"/>
        </authorList>
    </citation>
    <scope>NUCLEOTIDE SEQUENCE</scope>
    <source>
        <strain evidence="2">PEST</strain>
    </source>
</reference>
<dbReference type="HOGENOM" id="CLU_2433068_0_0_1"/>
<evidence type="ECO:0000256" key="1">
    <source>
        <dbReference type="SAM" id="SignalP"/>
    </source>
</evidence>
<keyword evidence="1" id="KW-0732">Signal</keyword>
<proteinExistence type="predicted"/>
<reference evidence="2" key="3">
    <citation type="journal article" date="2004" name="Trends Parasitol.">
        <title>The Anopheles gambiae genome: an update.</title>
        <authorList>
            <person name="Mongin E."/>
            <person name="Louis C."/>
            <person name="Holt R.A."/>
            <person name="Birney E."/>
            <person name="Collins F.H."/>
        </authorList>
    </citation>
    <scope>NUCLEOTIDE SEQUENCE</scope>
    <source>
        <strain evidence="2">PEST</strain>
    </source>
</reference>
<organism evidence="2">
    <name type="scientific">Anopheles gambiae</name>
    <name type="common">African malaria mosquito</name>
    <dbReference type="NCBI Taxonomy" id="7165"/>
    <lineage>
        <taxon>Eukaryota</taxon>
        <taxon>Metazoa</taxon>
        <taxon>Ecdysozoa</taxon>
        <taxon>Arthropoda</taxon>
        <taxon>Hexapoda</taxon>
        <taxon>Insecta</taxon>
        <taxon>Pterygota</taxon>
        <taxon>Neoptera</taxon>
        <taxon>Endopterygota</taxon>
        <taxon>Diptera</taxon>
        <taxon>Nematocera</taxon>
        <taxon>Culicoidea</taxon>
        <taxon>Culicidae</taxon>
        <taxon>Anophelinae</taxon>
        <taxon>Anopheles</taxon>
    </lineage>
</organism>
<dbReference type="PaxDb" id="7165-AGAP009845-PA"/>
<reference evidence="2" key="2">
    <citation type="submission" date="2002-03" db="EMBL/GenBank/DDBJ databases">
        <authorList>
            <consortium name="The Anopheles Genome Sequencing Consortium"/>
        </authorList>
    </citation>
    <scope>NUCLEOTIDE SEQUENCE</scope>
    <source>
        <strain evidence="2">PEST</strain>
    </source>
</reference>
<feature type="signal peptide" evidence="1">
    <location>
        <begin position="1"/>
        <end position="22"/>
    </location>
</feature>
<reference evidence="2" key="1">
    <citation type="journal article" date="2002" name="Science">
        <title>The genome sequence of the malaria mosquito Anopheles gambiae.</title>
        <authorList>
            <person name="Holt R.A."/>
            <person name="Subramanian G.M."/>
            <person name="Halpern A."/>
            <person name="Sutton G.G."/>
            <person name="Charlab R."/>
            <person name="Nusskern D.R."/>
            <person name="Wincker P."/>
            <person name="Clark A.G."/>
            <person name="Ribeiro J.M."/>
            <person name="Wides R."/>
            <person name="Salzberg S.L."/>
            <person name="Loftus B."/>
            <person name="Yandell M."/>
            <person name="Majoros W.H."/>
            <person name="Rusch D.B."/>
            <person name="Lai Z."/>
            <person name="Kraft C.L."/>
            <person name="Abril J.F."/>
            <person name="Anthouard V."/>
            <person name="Arensburger P."/>
            <person name="Atkinson P.W."/>
            <person name="Baden H."/>
            <person name="de Berardinis V."/>
            <person name="Baldwin D."/>
            <person name="Benes V."/>
            <person name="Biedler J."/>
            <person name="Blass C."/>
            <person name="Bolanos R."/>
            <person name="Boscus D."/>
            <person name="Barnstead M."/>
            <person name="Cai S."/>
            <person name="Center A."/>
            <person name="Chaturverdi K."/>
            <person name="Christophides G.K."/>
            <person name="Chrystal M.A."/>
            <person name="Clamp M."/>
            <person name="Cravchik A."/>
            <person name="Curwen V."/>
            <person name="Dana A."/>
            <person name="Delcher A."/>
            <person name="Dew I."/>
            <person name="Evans C.A."/>
            <person name="Flanigan M."/>
            <person name="Grundschober-Freimoser A."/>
            <person name="Friedli L."/>
            <person name="Gu Z."/>
            <person name="Guan P."/>
            <person name="Guigo R."/>
            <person name="Hillenmeyer M.E."/>
            <person name="Hladun S.L."/>
            <person name="Hogan J.R."/>
            <person name="Hong Y.S."/>
            <person name="Hoover J."/>
            <person name="Jaillon O."/>
            <person name="Ke Z."/>
            <person name="Kodira C."/>
            <person name="Kokoza E."/>
            <person name="Koutsos A."/>
            <person name="Letunic I."/>
            <person name="Levitsky A."/>
            <person name="Liang Y."/>
            <person name="Lin J.J."/>
            <person name="Lobo N.F."/>
            <person name="Lopez J.R."/>
            <person name="Malek J.A."/>
            <person name="McIntosh T.C."/>
            <person name="Meister S."/>
            <person name="Miller J."/>
            <person name="Mobarry C."/>
            <person name="Mongin E."/>
            <person name="Murphy S.D."/>
            <person name="O'Brochta D.A."/>
            <person name="Pfannkoch C."/>
            <person name="Qi R."/>
            <person name="Regier M.A."/>
            <person name="Remington K."/>
            <person name="Shao H."/>
            <person name="Sharakhova M.V."/>
            <person name="Sitter C.D."/>
            <person name="Shetty J."/>
            <person name="Smith T.J."/>
            <person name="Strong R."/>
            <person name="Sun J."/>
            <person name="Thomasova D."/>
            <person name="Ton L.Q."/>
            <person name="Topalis P."/>
            <person name="Tu Z."/>
            <person name="Unger M.F."/>
            <person name="Walenz B."/>
            <person name="Wang A."/>
            <person name="Wang J."/>
            <person name="Wang M."/>
            <person name="Wang X."/>
            <person name="Woodford K.J."/>
            <person name="Wortman J.R."/>
            <person name="Wu M."/>
            <person name="Yao A."/>
            <person name="Zdobnov E.M."/>
            <person name="Zhang H."/>
            <person name="Zhao Q."/>
            <person name="Zhao S."/>
            <person name="Zhu S.C."/>
            <person name="Zhimulev I."/>
            <person name="Coluzzi M."/>
            <person name="della Torre A."/>
            <person name="Roth C.W."/>
            <person name="Louis C."/>
            <person name="Kalush F."/>
            <person name="Mural R.J."/>
            <person name="Myers E.W."/>
            <person name="Adams M.D."/>
            <person name="Smith H.O."/>
            <person name="Broder S."/>
            <person name="Gardner M.J."/>
            <person name="Fraser C.M."/>
            <person name="Birney E."/>
            <person name="Bork P."/>
            <person name="Brey P.T."/>
            <person name="Venter J.C."/>
            <person name="Weissenbach J."/>
            <person name="Kafatos F.C."/>
            <person name="Collins F.H."/>
            <person name="Hoffman S.L."/>
        </authorList>
    </citation>
    <scope>NUCLEOTIDE SEQUENCE [LARGE SCALE GENOMIC DNA]</scope>
    <source>
        <strain evidence="2">PEST</strain>
    </source>
</reference>
<accession>A0NFV8</accession>